<dbReference type="Gene3D" id="3.20.20.380">
    <property type="entry name" value="Copper homeostasis (CutC) domain"/>
    <property type="match status" value="1"/>
</dbReference>
<organism evidence="3">
    <name type="scientific">Chloropicon laureae</name>
    <dbReference type="NCBI Taxonomy" id="464258"/>
    <lineage>
        <taxon>Eukaryota</taxon>
        <taxon>Viridiplantae</taxon>
        <taxon>Chlorophyta</taxon>
        <taxon>Chloropicophyceae</taxon>
        <taxon>Chloropicales</taxon>
        <taxon>Chloropicaceae</taxon>
        <taxon>Chloropicon</taxon>
    </lineage>
</organism>
<name>A0A7S2Z4E4_9CHLO</name>
<accession>A0A7S2Z4E4</accession>
<dbReference type="SUPFAM" id="SSF110395">
    <property type="entry name" value="CutC-like"/>
    <property type="match status" value="1"/>
</dbReference>
<dbReference type="InterPro" id="IPR005627">
    <property type="entry name" value="CutC-like"/>
</dbReference>
<protein>
    <recommendedName>
        <fullName evidence="2">Copper homeostasis protein cutC homolog</fullName>
    </recommendedName>
</protein>
<dbReference type="PANTHER" id="PTHR12598:SF0">
    <property type="entry name" value="COPPER HOMEOSTASIS PROTEIN CUTC HOMOLOG"/>
    <property type="match status" value="1"/>
</dbReference>
<dbReference type="Pfam" id="PF03932">
    <property type="entry name" value="CutC"/>
    <property type="match status" value="1"/>
</dbReference>
<dbReference type="InterPro" id="IPR036822">
    <property type="entry name" value="CutC-like_dom_sf"/>
</dbReference>
<dbReference type="HAMAP" id="MF_00795">
    <property type="entry name" value="CutC"/>
    <property type="match status" value="1"/>
</dbReference>
<dbReference type="AlphaFoldDB" id="A0A7S2Z4E4"/>
<evidence type="ECO:0000313" key="3">
    <source>
        <dbReference type="EMBL" id="CAE0022254.1"/>
    </source>
</evidence>
<evidence type="ECO:0000256" key="2">
    <source>
        <dbReference type="ARBA" id="ARBA00019014"/>
    </source>
</evidence>
<evidence type="ECO:0000256" key="1">
    <source>
        <dbReference type="ARBA" id="ARBA00007768"/>
    </source>
</evidence>
<gene>
    <name evidence="3" type="ORF">CLAU1311_LOCUS5818</name>
</gene>
<reference evidence="3" key="1">
    <citation type="submission" date="2021-01" db="EMBL/GenBank/DDBJ databases">
        <authorList>
            <person name="Corre E."/>
            <person name="Pelletier E."/>
            <person name="Niang G."/>
            <person name="Scheremetjew M."/>
            <person name="Finn R."/>
            <person name="Kale V."/>
            <person name="Holt S."/>
            <person name="Cochrane G."/>
            <person name="Meng A."/>
            <person name="Brown T."/>
            <person name="Cohen L."/>
        </authorList>
    </citation>
    <scope>NUCLEOTIDE SEQUENCE</scope>
    <source>
        <strain evidence="3">RCC856</strain>
    </source>
</reference>
<proteinExistence type="inferred from homology"/>
<sequence length="241" mass="25641">MLFEVCCDTVESARVAARCGAGRVEICSGLKLGGLTPSRGIVQCVVQMMKRDFESRTRVMVLIRPRPGDFTYSSDELESMLTDIEDAARAGADGVVIGALTRKGDVDSDALGRLVAKCGAFPGLDVTFHRAFDLCRDLAASLERISAAGIKRVLTSGGKDSVDEGRESLAKLVEHSRQKGLGVAIMAGGGVTCGNAAAIARETGCQELHGSLKRIQRTSVGEWLVADEEQVLKMKTIVDPL</sequence>
<comment type="similarity">
    <text evidence="1">Belongs to the CutC family.</text>
</comment>
<dbReference type="GO" id="GO:0005507">
    <property type="term" value="F:copper ion binding"/>
    <property type="evidence" value="ECO:0007669"/>
    <property type="project" value="TreeGrafter"/>
</dbReference>
<dbReference type="EMBL" id="HBHU01008938">
    <property type="protein sequence ID" value="CAE0022254.1"/>
    <property type="molecule type" value="Transcribed_RNA"/>
</dbReference>
<dbReference type="PANTHER" id="PTHR12598">
    <property type="entry name" value="COPPER HOMEOSTASIS PROTEIN CUTC"/>
    <property type="match status" value="1"/>
</dbReference>